<organism evidence="2 3">
    <name type="scientific">Armillaria novae-zelandiae</name>
    <dbReference type="NCBI Taxonomy" id="153914"/>
    <lineage>
        <taxon>Eukaryota</taxon>
        <taxon>Fungi</taxon>
        <taxon>Dikarya</taxon>
        <taxon>Basidiomycota</taxon>
        <taxon>Agaricomycotina</taxon>
        <taxon>Agaricomycetes</taxon>
        <taxon>Agaricomycetidae</taxon>
        <taxon>Agaricales</taxon>
        <taxon>Marasmiineae</taxon>
        <taxon>Physalacriaceae</taxon>
        <taxon>Armillaria</taxon>
    </lineage>
</organism>
<feature type="domain" description="WW" evidence="1">
    <location>
        <begin position="547"/>
        <end position="578"/>
    </location>
</feature>
<dbReference type="AlphaFoldDB" id="A0AA39NZR2"/>
<gene>
    <name evidence="2" type="ORF">IW261DRAFT_1341442</name>
</gene>
<keyword evidence="3" id="KW-1185">Reference proteome</keyword>
<dbReference type="InterPro" id="IPR001202">
    <property type="entry name" value="WW_dom"/>
</dbReference>
<dbReference type="EMBL" id="JAUEPR010000026">
    <property type="protein sequence ID" value="KAK0474529.1"/>
    <property type="molecule type" value="Genomic_DNA"/>
</dbReference>
<accession>A0AA39NZR2</accession>
<dbReference type="Pfam" id="PF18803">
    <property type="entry name" value="CxC2"/>
    <property type="match status" value="1"/>
</dbReference>
<sequence length="869" mass="99803">MKEFRPKLATILDHILASESNATIGEACRCGGMGALRECMCNDCQHYEPSCKACFVAAHLHNPWHWAEVWNGSFFDRQDISKLGHIVIIGHDRHQGVDCPYAVVKEPVDFHLVHINGIHKTKVLFCRCPLIRQDRMEACLRSCIFPGTVSEPRTGFTFAILQDFHLQTLTSKKSAYDYISAIRRKTNNAFSSEVPDVYSLFLRVQRIWIALTMYKRGGQVHNMDTYFPSRPTGSVVVPCFSCPERGFNVTDTIMETVSDENQHHMPPWYLTRCRHLVQLFLMQDGHFGLQRFHKVDDPDDVSLFPGCGFFPADEDYLPYERDVVATSDEKSTCSNFNAIEMQNKLKFRGCVVTGVVAVECGRHSVFLSMADLHKGERFANGDYTLAMALRRYTQHRSLAAAKYFRRVVLTYDVACQYHVKLRKRFVDNFIDLADIIDIILCLVPKMHLDGHIEKCKYKFSLNYVKGMGRSHGEGIKASWAETKQSGGSTRQMNHGHRHDKLNDFHNYWNWVKAENMSNYLSDHLVKARRTLKDLVDFLLSLTLVRGEDLVSEWERKYETCEHYMASETDKTQWSSPYRLTLQKCEFTNVVMDKAAKQAHKKDSEMIHLIDVGIKLQSRQHRNELKRIAMKKDIPDDDIKNMRKTLTSDIKKFRKWQIKSLSLLETVEFAPADNAEDDILLLPSDFDIDNHKTYKLEALVKTEYKLREGQANDAIAMLCAGIIHGMVLTDSRRKHSRGVTMNLRSMKYINTVAKKKNEYAASYRQARAALLRLSGVDDLPDFPILRKEDMFSKNAAGARALGDGAMTDSWIWTYGRLRGMNEGEKQEFLMDGMNPLFLHRLGLISFTSIESAVVQDTCRHRTVDGRSRDT</sequence>
<dbReference type="Pfam" id="PF18758">
    <property type="entry name" value="KDZ"/>
    <property type="match status" value="1"/>
</dbReference>
<evidence type="ECO:0000259" key="1">
    <source>
        <dbReference type="PROSITE" id="PS50020"/>
    </source>
</evidence>
<protein>
    <recommendedName>
        <fullName evidence="1">WW domain-containing protein</fullName>
    </recommendedName>
</protein>
<evidence type="ECO:0000313" key="3">
    <source>
        <dbReference type="Proteomes" id="UP001175227"/>
    </source>
</evidence>
<dbReference type="Proteomes" id="UP001175227">
    <property type="component" value="Unassembled WGS sequence"/>
</dbReference>
<name>A0AA39NZR2_9AGAR</name>
<reference evidence="2" key="1">
    <citation type="submission" date="2023-06" db="EMBL/GenBank/DDBJ databases">
        <authorList>
            <consortium name="Lawrence Berkeley National Laboratory"/>
            <person name="Ahrendt S."/>
            <person name="Sahu N."/>
            <person name="Indic B."/>
            <person name="Wong-Bajracharya J."/>
            <person name="Merenyi Z."/>
            <person name="Ke H.-M."/>
            <person name="Monk M."/>
            <person name="Kocsube S."/>
            <person name="Drula E."/>
            <person name="Lipzen A."/>
            <person name="Balint B."/>
            <person name="Henrissat B."/>
            <person name="Andreopoulos B."/>
            <person name="Martin F.M."/>
            <person name="Harder C.B."/>
            <person name="Rigling D."/>
            <person name="Ford K.L."/>
            <person name="Foster G.D."/>
            <person name="Pangilinan J."/>
            <person name="Papanicolaou A."/>
            <person name="Barry K."/>
            <person name="LaButti K."/>
            <person name="Viragh M."/>
            <person name="Koriabine M."/>
            <person name="Yan M."/>
            <person name="Riley R."/>
            <person name="Champramary S."/>
            <person name="Plett K.L."/>
            <person name="Tsai I.J."/>
            <person name="Slot J."/>
            <person name="Sipos G."/>
            <person name="Plett J."/>
            <person name="Nagy L.G."/>
            <person name="Grigoriev I.V."/>
        </authorList>
    </citation>
    <scope>NUCLEOTIDE SEQUENCE</scope>
    <source>
        <strain evidence="2">ICMP 16352</strain>
    </source>
</reference>
<proteinExistence type="predicted"/>
<evidence type="ECO:0000313" key="2">
    <source>
        <dbReference type="EMBL" id="KAK0474529.1"/>
    </source>
</evidence>
<dbReference type="InterPro" id="IPR041457">
    <property type="entry name" value="CxC2_KDZ-assoc"/>
</dbReference>
<dbReference type="PANTHER" id="PTHR33104">
    <property type="entry name" value="SI:DKEY-29D5.2"/>
    <property type="match status" value="1"/>
</dbReference>
<comment type="caution">
    <text evidence="2">The sequence shown here is derived from an EMBL/GenBank/DDBJ whole genome shotgun (WGS) entry which is preliminary data.</text>
</comment>
<dbReference type="PANTHER" id="PTHR33104:SF2">
    <property type="entry name" value="CXC3 LIKE CYSTEINE CLUSTER DOMAIN-CONTAINING PROTEIN"/>
    <property type="match status" value="1"/>
</dbReference>
<dbReference type="PROSITE" id="PS50020">
    <property type="entry name" value="WW_DOMAIN_2"/>
    <property type="match status" value="1"/>
</dbReference>
<dbReference type="InterPro" id="IPR040521">
    <property type="entry name" value="KDZ"/>
</dbReference>